<keyword evidence="2" id="KW-1185">Reference proteome</keyword>
<proteinExistence type="predicted"/>
<organism evidence="1 2">
    <name type="scientific">Dorcoceras hygrometricum</name>
    <dbReference type="NCBI Taxonomy" id="472368"/>
    <lineage>
        <taxon>Eukaryota</taxon>
        <taxon>Viridiplantae</taxon>
        <taxon>Streptophyta</taxon>
        <taxon>Embryophyta</taxon>
        <taxon>Tracheophyta</taxon>
        <taxon>Spermatophyta</taxon>
        <taxon>Magnoliopsida</taxon>
        <taxon>eudicotyledons</taxon>
        <taxon>Gunneridae</taxon>
        <taxon>Pentapetalae</taxon>
        <taxon>asterids</taxon>
        <taxon>lamiids</taxon>
        <taxon>Lamiales</taxon>
        <taxon>Gesneriaceae</taxon>
        <taxon>Didymocarpoideae</taxon>
        <taxon>Trichosporeae</taxon>
        <taxon>Loxocarpinae</taxon>
        <taxon>Dorcoceras</taxon>
    </lineage>
</organism>
<sequence>MISNDDVSNINRQLSGISDDDVISDVITISSELSGISDDCVSSDVITISSWIRRSAKQNMQPAVARIHQLQEAISWKQTRATVQPVDGKPADSYSDLHQLVNHSLAHLDHQLMYQSQATVYQSQATVYPVAGYSVLHIQSTGNPDAGKADVVKSCKPDADSYNQTQRIQTQRS</sequence>
<evidence type="ECO:0000313" key="2">
    <source>
        <dbReference type="Proteomes" id="UP000250235"/>
    </source>
</evidence>
<dbReference type="EMBL" id="KV004014">
    <property type="protein sequence ID" value="KZV35838.1"/>
    <property type="molecule type" value="Genomic_DNA"/>
</dbReference>
<dbReference type="Proteomes" id="UP000250235">
    <property type="component" value="Unassembled WGS sequence"/>
</dbReference>
<gene>
    <name evidence="1" type="ORF">F511_30691</name>
</gene>
<reference evidence="1 2" key="1">
    <citation type="journal article" date="2015" name="Proc. Natl. Acad. Sci. U.S.A.">
        <title>The resurrection genome of Boea hygrometrica: A blueprint for survival of dehydration.</title>
        <authorList>
            <person name="Xiao L."/>
            <person name="Yang G."/>
            <person name="Zhang L."/>
            <person name="Yang X."/>
            <person name="Zhao S."/>
            <person name="Ji Z."/>
            <person name="Zhou Q."/>
            <person name="Hu M."/>
            <person name="Wang Y."/>
            <person name="Chen M."/>
            <person name="Xu Y."/>
            <person name="Jin H."/>
            <person name="Xiao X."/>
            <person name="Hu G."/>
            <person name="Bao F."/>
            <person name="Hu Y."/>
            <person name="Wan P."/>
            <person name="Li L."/>
            <person name="Deng X."/>
            <person name="Kuang T."/>
            <person name="Xiang C."/>
            <person name="Zhu J.K."/>
            <person name="Oliver M.J."/>
            <person name="He Y."/>
        </authorList>
    </citation>
    <scope>NUCLEOTIDE SEQUENCE [LARGE SCALE GENOMIC DNA]</scope>
    <source>
        <strain evidence="2">cv. XS01</strain>
    </source>
</reference>
<protein>
    <submittedName>
        <fullName evidence="1">Uncharacterized protein</fullName>
    </submittedName>
</protein>
<accession>A0A2Z7BQE4</accession>
<name>A0A2Z7BQE4_9LAMI</name>
<evidence type="ECO:0000313" key="1">
    <source>
        <dbReference type="EMBL" id="KZV35838.1"/>
    </source>
</evidence>
<dbReference type="AlphaFoldDB" id="A0A2Z7BQE4"/>